<dbReference type="InterPro" id="IPR029063">
    <property type="entry name" value="SAM-dependent_MTases_sf"/>
</dbReference>
<dbReference type="AlphaFoldDB" id="A0A645DPG7"/>
<reference evidence="2" key="1">
    <citation type="submission" date="2019-08" db="EMBL/GenBank/DDBJ databases">
        <authorList>
            <person name="Kucharzyk K."/>
            <person name="Murdoch R.W."/>
            <person name="Higgins S."/>
            <person name="Loffler F."/>
        </authorList>
    </citation>
    <scope>NUCLEOTIDE SEQUENCE</scope>
</reference>
<dbReference type="PANTHER" id="PTHR43861">
    <property type="entry name" value="TRANS-ACONITATE 2-METHYLTRANSFERASE-RELATED"/>
    <property type="match status" value="1"/>
</dbReference>
<dbReference type="InterPro" id="IPR025714">
    <property type="entry name" value="Methyltranfer_dom"/>
</dbReference>
<name>A0A645DPG7_9ZZZZ</name>
<dbReference type="Gene3D" id="3.40.50.150">
    <property type="entry name" value="Vaccinia Virus protein VP39"/>
    <property type="match status" value="1"/>
</dbReference>
<dbReference type="SUPFAM" id="SSF53335">
    <property type="entry name" value="S-adenosyl-L-methionine-dependent methyltransferases"/>
    <property type="match status" value="1"/>
</dbReference>
<dbReference type="Pfam" id="PF13847">
    <property type="entry name" value="Methyltransf_31"/>
    <property type="match status" value="1"/>
</dbReference>
<dbReference type="EMBL" id="VSSQ01037635">
    <property type="protein sequence ID" value="MPM90372.1"/>
    <property type="molecule type" value="Genomic_DNA"/>
</dbReference>
<dbReference type="GO" id="GO:0032259">
    <property type="term" value="P:methylation"/>
    <property type="evidence" value="ECO:0007669"/>
    <property type="project" value="UniProtKB-KW"/>
</dbReference>
<protein>
    <submittedName>
        <fullName evidence="2">Ubiquinone/menaquinone biosynthesis C-methyltransferase UbiE</fullName>
        <ecNumber evidence="2">2.1.1.163</ecNumber>
    </submittedName>
</protein>
<proteinExistence type="predicted"/>
<dbReference type="CDD" id="cd02440">
    <property type="entry name" value="AdoMet_MTases"/>
    <property type="match status" value="1"/>
</dbReference>
<comment type="caution">
    <text evidence="2">The sequence shown here is derived from an EMBL/GenBank/DDBJ whole genome shotgun (WGS) entry which is preliminary data.</text>
</comment>
<feature type="domain" description="Methyltransferase" evidence="1">
    <location>
        <begin position="69"/>
        <end position="187"/>
    </location>
</feature>
<gene>
    <name evidence="2" type="primary">ubiE_104</name>
    <name evidence="2" type="ORF">SDC9_137493</name>
</gene>
<organism evidence="2">
    <name type="scientific">bioreactor metagenome</name>
    <dbReference type="NCBI Taxonomy" id="1076179"/>
    <lineage>
        <taxon>unclassified sequences</taxon>
        <taxon>metagenomes</taxon>
        <taxon>ecological metagenomes</taxon>
    </lineage>
</organism>
<keyword evidence="2" id="KW-0830">Ubiquinone</keyword>
<evidence type="ECO:0000259" key="1">
    <source>
        <dbReference type="Pfam" id="PF13847"/>
    </source>
</evidence>
<dbReference type="EC" id="2.1.1.163" evidence="2"/>
<sequence length="228" mass="26828">MKILTKIIEIMIAIQTADSVQEEMMKMFMEVIFLLDKDYFNSVAFEWDEISEHKAEKINYILEKIKLNTGQSVLDIGSGTGVMLPYIKKRVGKDGKITALDIAENMIRISEKKNKYNNLSFIVADFIDYCSHEKYDCIIAYSCYPHFKNKEQFFMKAYDLLRHNGKLVIAHSEGKDKINNCHRKIEDKVNCDKLIDIEKMKNYIKKFGFQDIYTKDNEEYYIYIGEKL</sequence>
<dbReference type="GO" id="GO:0043770">
    <property type="term" value="F:demethylmenaquinone methyltransferase activity"/>
    <property type="evidence" value="ECO:0007669"/>
    <property type="project" value="UniProtKB-EC"/>
</dbReference>
<accession>A0A645DPG7</accession>
<keyword evidence="2" id="KW-0808">Transferase</keyword>
<evidence type="ECO:0000313" key="2">
    <source>
        <dbReference type="EMBL" id="MPM90372.1"/>
    </source>
</evidence>
<keyword evidence="2" id="KW-0489">Methyltransferase</keyword>